<dbReference type="RefSeq" id="WP_071390323.1">
    <property type="nucleotide sequence ID" value="NZ_MLQS01000019.1"/>
</dbReference>
<reference evidence="1 2" key="1">
    <citation type="submission" date="2016-10" db="EMBL/GenBank/DDBJ databases">
        <title>Draft genome sequences of four alkaliphilic bacteria belonging to the Anaerobacillus genus.</title>
        <authorList>
            <person name="Bassil N.M."/>
            <person name="Lloyd J.R."/>
        </authorList>
    </citation>
    <scope>NUCLEOTIDE SEQUENCE [LARGE SCALE GENOMIC DNA]</scope>
    <source>
        <strain evidence="1 2">DSM 22531</strain>
    </source>
</reference>
<name>A0A1S2M5Z3_9BACI</name>
<dbReference type="Proteomes" id="UP000180057">
    <property type="component" value="Unassembled WGS sequence"/>
</dbReference>
<dbReference type="OrthoDB" id="9795163at2"/>
<sequence>MKEKKKLLEVDLYKPIQTYFIKEGYEVYGEVNDCDIAAIKEDELIVIELKLTLNVDLLIQATKRQRLTEFVYVAVPKPKYSLRSKRWTDLCHLIKRLELGLIIVSFTGNRKKAAIIFHPTPFNQSKNTRQNKQKRKRLLAEINGRSADYNLGGSNRTKIMTAYKENCIQIACYLEKFGPLSPKRLIEMGAGAKTSSILTKNFYQWFERIKRGIYIISEKGKQDIKEYPELVTYYLELMNNTDVNKGEN</sequence>
<gene>
    <name evidence="1" type="ORF">BKP45_14070</name>
</gene>
<evidence type="ECO:0000313" key="1">
    <source>
        <dbReference type="EMBL" id="OIJ19277.1"/>
    </source>
</evidence>
<dbReference type="Pfam" id="PF09929">
    <property type="entry name" value="DUF2161"/>
    <property type="match status" value="1"/>
</dbReference>
<proteinExistence type="predicted"/>
<evidence type="ECO:0000313" key="2">
    <source>
        <dbReference type="Proteomes" id="UP000180057"/>
    </source>
</evidence>
<dbReference type="EMBL" id="MLQS01000019">
    <property type="protein sequence ID" value="OIJ19277.1"/>
    <property type="molecule type" value="Genomic_DNA"/>
</dbReference>
<dbReference type="InterPro" id="IPR011335">
    <property type="entry name" value="Restrct_endonuc-II-like"/>
</dbReference>
<keyword evidence="2" id="KW-1185">Reference proteome</keyword>
<accession>A0A1S2M5Z3</accession>
<dbReference type="SUPFAM" id="SSF52980">
    <property type="entry name" value="Restriction endonuclease-like"/>
    <property type="match status" value="1"/>
</dbReference>
<organism evidence="1 2">
    <name type="scientific">Anaerobacillus alkalidiazotrophicus</name>
    <dbReference type="NCBI Taxonomy" id="472963"/>
    <lineage>
        <taxon>Bacteria</taxon>
        <taxon>Bacillati</taxon>
        <taxon>Bacillota</taxon>
        <taxon>Bacilli</taxon>
        <taxon>Bacillales</taxon>
        <taxon>Bacillaceae</taxon>
        <taxon>Anaerobacillus</taxon>
    </lineage>
</organism>
<protein>
    <submittedName>
        <fullName evidence="1">Uncharacterized protein</fullName>
    </submittedName>
</protein>
<dbReference type="AlphaFoldDB" id="A0A1S2M5Z3"/>
<comment type="caution">
    <text evidence="1">The sequence shown here is derived from an EMBL/GenBank/DDBJ whole genome shotgun (WGS) entry which is preliminary data.</text>
</comment>
<dbReference type="InterPro" id="IPR018679">
    <property type="entry name" value="DUF2161"/>
</dbReference>